<dbReference type="Gene3D" id="3.30.2410.10">
    <property type="entry name" value="Hect, E3 ligase catalytic domain"/>
    <property type="match status" value="1"/>
</dbReference>
<dbReference type="GO" id="GO:0004842">
    <property type="term" value="F:ubiquitin-protein transferase activity"/>
    <property type="evidence" value="ECO:0007669"/>
    <property type="project" value="InterPro"/>
</dbReference>
<dbReference type="AlphaFoldDB" id="A0AAN8KII2"/>
<gene>
    <name evidence="1" type="ORF">SNE40_001367</name>
</gene>
<dbReference type="Proteomes" id="UP001347796">
    <property type="component" value="Unassembled WGS sequence"/>
</dbReference>
<evidence type="ECO:0000313" key="2">
    <source>
        <dbReference type="Proteomes" id="UP001347796"/>
    </source>
</evidence>
<keyword evidence="2" id="KW-1185">Reference proteome</keyword>
<dbReference type="InterPro" id="IPR035983">
    <property type="entry name" value="Hect_E3_ubiquitin_ligase"/>
</dbReference>
<accession>A0AAN8KII2</accession>
<organism evidence="1 2">
    <name type="scientific">Patella caerulea</name>
    <name type="common">Rayed Mediterranean limpet</name>
    <dbReference type="NCBI Taxonomy" id="87958"/>
    <lineage>
        <taxon>Eukaryota</taxon>
        <taxon>Metazoa</taxon>
        <taxon>Spiralia</taxon>
        <taxon>Lophotrochozoa</taxon>
        <taxon>Mollusca</taxon>
        <taxon>Gastropoda</taxon>
        <taxon>Patellogastropoda</taxon>
        <taxon>Patelloidea</taxon>
        <taxon>Patellidae</taxon>
        <taxon>Patella</taxon>
    </lineage>
</organism>
<evidence type="ECO:0000313" key="1">
    <source>
        <dbReference type="EMBL" id="KAK6196072.1"/>
    </source>
</evidence>
<reference evidence="1 2" key="1">
    <citation type="submission" date="2024-01" db="EMBL/GenBank/DDBJ databases">
        <title>The genome of the rayed Mediterranean limpet Patella caerulea (Linnaeus, 1758).</title>
        <authorList>
            <person name="Anh-Thu Weber A."/>
            <person name="Halstead-Nussloch G."/>
        </authorList>
    </citation>
    <scope>NUCLEOTIDE SEQUENCE [LARGE SCALE GENOMIC DNA]</scope>
    <source>
        <strain evidence="1">AATW-2023a</strain>
        <tissue evidence="1">Whole specimen</tissue>
    </source>
</reference>
<proteinExistence type="predicted"/>
<evidence type="ECO:0008006" key="3">
    <source>
        <dbReference type="Google" id="ProtNLM"/>
    </source>
</evidence>
<dbReference type="SUPFAM" id="SSF56204">
    <property type="entry name" value="Hect, E3 ligase catalytic domain"/>
    <property type="match status" value="1"/>
</dbReference>
<comment type="caution">
    <text evidence="1">The sequence shown here is derived from an EMBL/GenBank/DDBJ whole genome shotgun (WGS) entry which is preliminary data.</text>
</comment>
<name>A0AAN8KII2_PATCE</name>
<dbReference type="EMBL" id="JAZGQO010000001">
    <property type="protein sequence ID" value="KAK6196072.1"/>
    <property type="molecule type" value="Genomic_DNA"/>
</dbReference>
<sequence>MPNKDNIRQIIGEIAHKELIQQPMYVKECWFNQLNLLGFTLGDSTIDGIYSKLRPTNKKVVNILKFPKMDEVQTITSEFLKKFIRDLPCDVLSKFLRFCTGSDNLTLDHDGNPKDISVIFNTLKGLERRPVGHTCGMVLEMPSEYDSFLDFRSEFNNILKSDVWVMDFV</sequence>
<protein>
    <recommendedName>
        <fullName evidence="3">HECT domain-containing protein</fullName>
    </recommendedName>
</protein>